<reference evidence="8" key="1">
    <citation type="journal article" date="2019" name="Int. J. Syst. Evol. Microbiol.">
        <title>The Global Catalogue of Microorganisms (GCM) 10K type strain sequencing project: providing services to taxonomists for standard genome sequencing and annotation.</title>
        <authorList>
            <consortium name="The Broad Institute Genomics Platform"/>
            <consortium name="The Broad Institute Genome Sequencing Center for Infectious Disease"/>
            <person name="Wu L."/>
            <person name="Ma J."/>
        </authorList>
    </citation>
    <scope>NUCLEOTIDE SEQUENCE [LARGE SCALE GENOMIC DNA]</scope>
    <source>
        <strain evidence="8">CCUG 63682</strain>
    </source>
</reference>
<dbReference type="PROSITE" id="PS50005">
    <property type="entry name" value="TPR"/>
    <property type="match status" value="1"/>
</dbReference>
<keyword evidence="1" id="KW-0805">Transcription regulation</keyword>
<dbReference type="SUPFAM" id="SSF46689">
    <property type="entry name" value="Homeodomain-like"/>
    <property type="match status" value="1"/>
</dbReference>
<keyword evidence="4" id="KW-0802">TPR repeat</keyword>
<keyword evidence="5" id="KW-0472">Membrane</keyword>
<accession>A0ABV9N4H6</accession>
<protein>
    <submittedName>
        <fullName evidence="7">Helix-turn-helix domain-containing protein</fullName>
    </submittedName>
</protein>
<dbReference type="SMART" id="SM00028">
    <property type="entry name" value="TPR"/>
    <property type="match status" value="3"/>
</dbReference>
<dbReference type="PANTHER" id="PTHR43280:SF2">
    <property type="entry name" value="HTH-TYPE TRANSCRIPTIONAL REGULATOR EXSA"/>
    <property type="match status" value="1"/>
</dbReference>
<sequence>MDAQLTSPQPFLDRLNNVLENNYHDESFGVSELAKQVAISRSQLHRKLKAQKGITASQFIMVFRLHKAYELLISSESTVSEVAYAVGFGSPSYFTRCFQQHYNFSPIELKQKSKKEIHNTFEQPINRDRWSKWNWFQNNQIISNYLHLGQYRVRNFSILILILLAMIVGVAYNFYGNSTEQRMSSIAILPIEVESTTLDEAILSQGIQQGLSSSLGRINGLNVLAGLTTSKYKDSKKTKDKILQELKVDFLVSGRVKYSDKDSIIMNLTLYKLGASDYGVQTLNYSTSIENILNIQNEAANGIGLSTGLLKSSEHSQLLANGRKVNKDAYKNYIRGMYYLHKSSQKDFDKGIQFLYKALDDDPAEPLIYAGLAYGHVILGHSAAENSNVFGIAKMAAKQAIQLDPSLLEAYASLASIAIYHDRNWKEAEELFKYVLSKNPSMANVHYDYAWYLFLIGEKEEALYHQEMAERLDPLNTKYMGWTGWMNAYYGNYDQAMDKVETIWRIVPEHSLALLTKGLTFKLQNNLENALDSYKRLYEKSPKHAASFGGLCAEMGEFEKANEIIEEVKNWPKSPWKNWTLAYLYASLNNVDEAIMMLNTEPKHAYVAWVNVMPGFDRIKHHEKFKSFVSSLNIPNSKTNF</sequence>
<gene>
    <name evidence="7" type="ORF">ACFO5O_12750</name>
</gene>
<dbReference type="SUPFAM" id="SSF48452">
    <property type="entry name" value="TPR-like"/>
    <property type="match status" value="2"/>
</dbReference>
<evidence type="ECO:0000259" key="6">
    <source>
        <dbReference type="PROSITE" id="PS01124"/>
    </source>
</evidence>
<dbReference type="Pfam" id="PF13432">
    <property type="entry name" value="TPR_16"/>
    <property type="match status" value="1"/>
</dbReference>
<evidence type="ECO:0000256" key="3">
    <source>
        <dbReference type="ARBA" id="ARBA00023163"/>
    </source>
</evidence>
<dbReference type="RefSeq" id="WP_387964367.1">
    <property type="nucleotide sequence ID" value="NZ_JBHSGP010000014.1"/>
</dbReference>
<evidence type="ECO:0000313" key="7">
    <source>
        <dbReference type="EMBL" id="MFC4723197.1"/>
    </source>
</evidence>
<evidence type="ECO:0000256" key="4">
    <source>
        <dbReference type="PROSITE-ProRule" id="PRU00339"/>
    </source>
</evidence>
<dbReference type="Gene3D" id="3.40.50.10070">
    <property type="entry name" value="TolB, N-terminal domain"/>
    <property type="match status" value="1"/>
</dbReference>
<keyword evidence="5" id="KW-1133">Transmembrane helix</keyword>
<dbReference type="PROSITE" id="PS01124">
    <property type="entry name" value="HTH_ARAC_FAMILY_2"/>
    <property type="match status" value="1"/>
</dbReference>
<dbReference type="Gene3D" id="1.25.40.10">
    <property type="entry name" value="Tetratricopeptide repeat domain"/>
    <property type="match status" value="1"/>
</dbReference>
<dbReference type="SMART" id="SM00342">
    <property type="entry name" value="HTH_ARAC"/>
    <property type="match status" value="1"/>
</dbReference>
<comment type="caution">
    <text evidence="7">The sequence shown here is derived from an EMBL/GenBank/DDBJ whole genome shotgun (WGS) entry which is preliminary data.</text>
</comment>
<name>A0ABV9N4H6_9FLAO</name>
<dbReference type="InterPro" id="IPR009057">
    <property type="entry name" value="Homeodomain-like_sf"/>
</dbReference>
<dbReference type="PANTHER" id="PTHR43280">
    <property type="entry name" value="ARAC-FAMILY TRANSCRIPTIONAL REGULATOR"/>
    <property type="match status" value="1"/>
</dbReference>
<feature type="repeat" description="TPR" evidence="4">
    <location>
        <begin position="511"/>
        <end position="544"/>
    </location>
</feature>
<evidence type="ECO:0000313" key="8">
    <source>
        <dbReference type="Proteomes" id="UP001595953"/>
    </source>
</evidence>
<proteinExistence type="predicted"/>
<keyword evidence="3" id="KW-0804">Transcription</keyword>
<keyword evidence="2" id="KW-0238">DNA-binding</keyword>
<keyword evidence="8" id="KW-1185">Reference proteome</keyword>
<organism evidence="7 8">
    <name type="scientific">Geojedonia litorea</name>
    <dbReference type="NCBI Taxonomy" id="1268269"/>
    <lineage>
        <taxon>Bacteria</taxon>
        <taxon>Pseudomonadati</taxon>
        <taxon>Bacteroidota</taxon>
        <taxon>Flavobacteriia</taxon>
        <taxon>Flavobacteriales</taxon>
        <taxon>Flavobacteriaceae</taxon>
        <taxon>Geojedonia</taxon>
    </lineage>
</organism>
<dbReference type="Pfam" id="PF12833">
    <property type="entry name" value="HTH_18"/>
    <property type="match status" value="1"/>
</dbReference>
<evidence type="ECO:0000256" key="2">
    <source>
        <dbReference type="ARBA" id="ARBA00023125"/>
    </source>
</evidence>
<keyword evidence="5" id="KW-0812">Transmembrane</keyword>
<dbReference type="InterPro" id="IPR018060">
    <property type="entry name" value="HTH_AraC"/>
</dbReference>
<dbReference type="InterPro" id="IPR011990">
    <property type="entry name" value="TPR-like_helical_dom_sf"/>
</dbReference>
<dbReference type="Gene3D" id="1.10.10.60">
    <property type="entry name" value="Homeodomain-like"/>
    <property type="match status" value="1"/>
</dbReference>
<dbReference type="EMBL" id="JBHSGP010000014">
    <property type="protein sequence ID" value="MFC4723197.1"/>
    <property type="molecule type" value="Genomic_DNA"/>
</dbReference>
<feature type="domain" description="HTH araC/xylS-type" evidence="6">
    <location>
        <begin position="13"/>
        <end position="112"/>
    </location>
</feature>
<dbReference type="Proteomes" id="UP001595953">
    <property type="component" value="Unassembled WGS sequence"/>
</dbReference>
<feature type="transmembrane region" description="Helical" evidence="5">
    <location>
        <begin position="156"/>
        <end position="175"/>
    </location>
</feature>
<evidence type="ECO:0000256" key="5">
    <source>
        <dbReference type="SAM" id="Phobius"/>
    </source>
</evidence>
<dbReference type="InterPro" id="IPR019734">
    <property type="entry name" value="TPR_rpt"/>
</dbReference>
<evidence type="ECO:0000256" key="1">
    <source>
        <dbReference type="ARBA" id="ARBA00023015"/>
    </source>
</evidence>